<dbReference type="Proteomes" id="UP000030341">
    <property type="component" value="Chromosome 2"/>
</dbReference>
<dbReference type="OrthoDB" id="6313790at2"/>
<name>A0A0A7EM37_9GAMM</name>
<dbReference type="KEGG" id="pseo:OM33_18380"/>
<feature type="chain" id="PRO_5002028428" description="Lipoprotein" evidence="1">
    <location>
        <begin position="20"/>
        <end position="170"/>
    </location>
</feature>
<dbReference type="eggNOG" id="ENOG5032DIT">
    <property type="taxonomic scope" value="Bacteria"/>
</dbReference>
<keyword evidence="1" id="KW-0732">Signal</keyword>
<gene>
    <name evidence="2" type="ORF">OM33_18380</name>
</gene>
<accession>A0A0A7EM37</accession>
<evidence type="ECO:0000313" key="2">
    <source>
        <dbReference type="EMBL" id="AIY67042.1"/>
    </source>
</evidence>
<evidence type="ECO:0000256" key="1">
    <source>
        <dbReference type="SAM" id="SignalP"/>
    </source>
</evidence>
<dbReference type="AlphaFoldDB" id="A0A0A7EM37"/>
<dbReference type="PROSITE" id="PS51257">
    <property type="entry name" value="PROKAR_LIPOPROTEIN"/>
    <property type="match status" value="1"/>
</dbReference>
<dbReference type="STRING" id="1348114.OM33_18380"/>
<evidence type="ECO:0000313" key="3">
    <source>
        <dbReference type="Proteomes" id="UP000030341"/>
    </source>
</evidence>
<keyword evidence="3" id="KW-1185">Reference proteome</keyword>
<protein>
    <recommendedName>
        <fullName evidence="4">Lipoprotein</fullName>
    </recommendedName>
</protein>
<reference evidence="2 3" key="1">
    <citation type="submission" date="2014-11" db="EMBL/GenBank/DDBJ databases">
        <title>Complete Genome Sequence of Pseudoalteromonas sp. Strain OCN003 Isolated from Kaneohe Bay, Oahu, Hawaii.</title>
        <authorList>
            <person name="Beurmann S."/>
            <person name="Videau P."/>
            <person name="Ushijima B."/>
            <person name="Smith A.M."/>
            <person name="Aeby G.S."/>
            <person name="Callahan S.M."/>
            <person name="Belcaid M."/>
        </authorList>
    </citation>
    <scope>NUCLEOTIDE SEQUENCE [LARGE SCALE GENOMIC DNA]</scope>
    <source>
        <strain evidence="2 3">OCN003</strain>
    </source>
</reference>
<evidence type="ECO:0008006" key="4">
    <source>
        <dbReference type="Google" id="ProtNLM"/>
    </source>
</evidence>
<dbReference type="HOGENOM" id="CLU_1569389_0_0_6"/>
<dbReference type="EMBL" id="CP009889">
    <property type="protein sequence ID" value="AIY67042.1"/>
    <property type="molecule type" value="Genomic_DNA"/>
</dbReference>
<feature type="signal peptide" evidence="1">
    <location>
        <begin position="1"/>
        <end position="19"/>
    </location>
</feature>
<organism evidence="2 3">
    <name type="scientific">Pseudoalteromonas piratica</name>
    <dbReference type="NCBI Taxonomy" id="1348114"/>
    <lineage>
        <taxon>Bacteria</taxon>
        <taxon>Pseudomonadati</taxon>
        <taxon>Pseudomonadota</taxon>
        <taxon>Gammaproteobacteria</taxon>
        <taxon>Alteromonadales</taxon>
        <taxon>Pseudoalteromonadaceae</taxon>
        <taxon>Pseudoalteromonas</taxon>
    </lineage>
</organism>
<proteinExistence type="predicted"/>
<dbReference type="RefSeq" id="WP_040135773.1">
    <property type="nucleotide sequence ID" value="NZ_CP009889.1"/>
</dbReference>
<sequence length="170" mass="18984">MIRILSAAICLISISGCGATLTPEQSAYVDSLTPCEKIQGLVDSFDNGFAPLKATRVQNNFSDIWTPKYHLLGNSCQIIGFNANRMAYKCAEQYDDETQSRESFDWAVEKVTSCLGSQWQASETLQNDSKRITFKHTNHTAQISIQSGKTLAKYRKTWQTSFEVGDLIAQ</sequence>